<dbReference type="EMBL" id="JXTB01000130">
    <property type="protein sequence ID" value="PON60475.1"/>
    <property type="molecule type" value="Genomic_DNA"/>
</dbReference>
<keyword evidence="4" id="KW-1185">Reference proteome</keyword>
<comment type="caution">
    <text evidence="3">The sequence shown here is derived from an EMBL/GenBank/DDBJ whole genome shotgun (WGS) entry which is preliminary data.</text>
</comment>
<dbReference type="OrthoDB" id="10345442at2759"/>
<evidence type="ECO:0008006" key="5">
    <source>
        <dbReference type="Google" id="ProtNLM"/>
    </source>
</evidence>
<sequence>MRLLWLALRLFLVVLLIFHYPSNSARHYSYDNRKLTDATYCPQASTGREDCTPEQAPPAPKGGKGGYP</sequence>
<evidence type="ECO:0000313" key="4">
    <source>
        <dbReference type="Proteomes" id="UP000237105"/>
    </source>
</evidence>
<proteinExistence type="predicted"/>
<dbReference type="Proteomes" id="UP000237105">
    <property type="component" value="Unassembled WGS sequence"/>
</dbReference>
<accession>A0A2P5CHL8</accession>
<name>A0A2P5CHL8_PARAD</name>
<keyword evidence="2" id="KW-0732">Signal</keyword>
<evidence type="ECO:0000256" key="2">
    <source>
        <dbReference type="SAM" id="SignalP"/>
    </source>
</evidence>
<reference evidence="4" key="1">
    <citation type="submission" date="2016-06" db="EMBL/GenBank/DDBJ databases">
        <title>Parallel loss of symbiosis genes in relatives of nitrogen-fixing non-legume Parasponia.</title>
        <authorList>
            <person name="Van Velzen R."/>
            <person name="Holmer R."/>
            <person name="Bu F."/>
            <person name="Rutten L."/>
            <person name="Van Zeijl A."/>
            <person name="Liu W."/>
            <person name="Santuari L."/>
            <person name="Cao Q."/>
            <person name="Sharma T."/>
            <person name="Shen D."/>
            <person name="Roswanjaya Y."/>
            <person name="Wardhani T."/>
            <person name="Kalhor M.S."/>
            <person name="Jansen J."/>
            <person name="Van den Hoogen J."/>
            <person name="Gungor B."/>
            <person name="Hartog M."/>
            <person name="Hontelez J."/>
            <person name="Verver J."/>
            <person name="Yang W.-C."/>
            <person name="Schijlen E."/>
            <person name="Repin R."/>
            <person name="Schilthuizen M."/>
            <person name="Schranz E."/>
            <person name="Heidstra R."/>
            <person name="Miyata K."/>
            <person name="Fedorova E."/>
            <person name="Kohlen W."/>
            <person name="Bisseling T."/>
            <person name="Smit S."/>
            <person name="Geurts R."/>
        </authorList>
    </citation>
    <scope>NUCLEOTIDE SEQUENCE [LARGE SCALE GENOMIC DNA]</scope>
    <source>
        <strain evidence="4">cv. WU1-14</strain>
    </source>
</reference>
<gene>
    <name evidence="3" type="ORF">PanWU01x14_152720</name>
</gene>
<organism evidence="3 4">
    <name type="scientific">Parasponia andersonii</name>
    <name type="common">Sponia andersonii</name>
    <dbReference type="NCBI Taxonomy" id="3476"/>
    <lineage>
        <taxon>Eukaryota</taxon>
        <taxon>Viridiplantae</taxon>
        <taxon>Streptophyta</taxon>
        <taxon>Embryophyta</taxon>
        <taxon>Tracheophyta</taxon>
        <taxon>Spermatophyta</taxon>
        <taxon>Magnoliopsida</taxon>
        <taxon>eudicotyledons</taxon>
        <taxon>Gunneridae</taxon>
        <taxon>Pentapetalae</taxon>
        <taxon>rosids</taxon>
        <taxon>fabids</taxon>
        <taxon>Rosales</taxon>
        <taxon>Cannabaceae</taxon>
        <taxon>Parasponia</taxon>
    </lineage>
</organism>
<feature type="chain" id="PRO_5015193611" description="Transmembrane protein" evidence="2">
    <location>
        <begin position="25"/>
        <end position="68"/>
    </location>
</feature>
<protein>
    <recommendedName>
        <fullName evidence="5">Transmembrane protein</fullName>
    </recommendedName>
</protein>
<dbReference type="AlphaFoldDB" id="A0A2P5CHL8"/>
<evidence type="ECO:0000313" key="3">
    <source>
        <dbReference type="EMBL" id="PON60475.1"/>
    </source>
</evidence>
<evidence type="ECO:0000256" key="1">
    <source>
        <dbReference type="SAM" id="MobiDB-lite"/>
    </source>
</evidence>
<feature type="region of interest" description="Disordered" evidence="1">
    <location>
        <begin position="44"/>
        <end position="68"/>
    </location>
</feature>
<feature type="signal peptide" evidence="2">
    <location>
        <begin position="1"/>
        <end position="24"/>
    </location>
</feature>